<evidence type="ECO:0000313" key="7">
    <source>
        <dbReference type="Proteomes" id="UP000215563"/>
    </source>
</evidence>
<keyword evidence="2 5" id="KW-0812">Transmembrane</keyword>
<evidence type="ECO:0000256" key="1">
    <source>
        <dbReference type="ARBA" id="ARBA00004141"/>
    </source>
</evidence>
<evidence type="ECO:0000313" key="6">
    <source>
        <dbReference type="EMBL" id="OXM45412.1"/>
    </source>
</evidence>
<dbReference type="OrthoDB" id="3253635at2"/>
<feature type="transmembrane region" description="Helical" evidence="5">
    <location>
        <begin position="96"/>
        <end position="119"/>
    </location>
</feature>
<proteinExistence type="predicted"/>
<keyword evidence="3 5" id="KW-1133">Transmembrane helix</keyword>
<keyword evidence="4 5" id="KW-0472">Membrane</keyword>
<evidence type="ECO:0000256" key="2">
    <source>
        <dbReference type="ARBA" id="ARBA00022692"/>
    </source>
</evidence>
<feature type="transmembrane region" description="Helical" evidence="5">
    <location>
        <begin position="157"/>
        <end position="181"/>
    </location>
</feature>
<protein>
    <submittedName>
        <fullName evidence="6">DoxX family membrane protein</fullName>
    </submittedName>
</protein>
<dbReference type="RefSeq" id="WP_020635416.1">
    <property type="nucleotide sequence ID" value="NZ_KB913032.1"/>
</dbReference>
<evidence type="ECO:0000256" key="5">
    <source>
        <dbReference type="SAM" id="Phobius"/>
    </source>
</evidence>
<gene>
    <name evidence="6" type="ORF">CFP75_31180</name>
</gene>
<keyword evidence="7" id="KW-1185">Reference proteome</keyword>
<dbReference type="EMBL" id="NMQU01000104">
    <property type="protein sequence ID" value="OXM45412.1"/>
    <property type="molecule type" value="Genomic_DNA"/>
</dbReference>
<evidence type="ECO:0000256" key="4">
    <source>
        <dbReference type="ARBA" id="ARBA00023136"/>
    </source>
</evidence>
<accession>A0A229RFG3</accession>
<dbReference type="AlphaFoldDB" id="A0A229RFG3"/>
<name>A0A229RFG3_AMYAL</name>
<organism evidence="6 7">
    <name type="scientific">Amycolatopsis alba DSM 44262</name>
    <dbReference type="NCBI Taxonomy" id="1125972"/>
    <lineage>
        <taxon>Bacteria</taxon>
        <taxon>Bacillati</taxon>
        <taxon>Actinomycetota</taxon>
        <taxon>Actinomycetes</taxon>
        <taxon>Pseudonocardiales</taxon>
        <taxon>Pseudonocardiaceae</taxon>
        <taxon>Amycolatopsis</taxon>
    </lineage>
</organism>
<reference evidence="6 7" key="1">
    <citation type="submission" date="2017-07" db="EMBL/GenBank/DDBJ databases">
        <title>Amycolatopsis alba DSM 44262 Genome sequencing and assembly.</title>
        <authorList>
            <person name="Kaur N."/>
            <person name="Mayilraj S."/>
        </authorList>
    </citation>
    <scope>NUCLEOTIDE SEQUENCE [LARGE SCALE GENOMIC DNA]</scope>
    <source>
        <strain evidence="6 7">DSM 44262</strain>
    </source>
</reference>
<dbReference type="Pfam" id="PF07681">
    <property type="entry name" value="DoxX"/>
    <property type="match status" value="1"/>
</dbReference>
<comment type="caution">
    <text evidence="6">The sequence shown here is derived from an EMBL/GenBank/DDBJ whole genome shotgun (WGS) entry which is preliminary data.</text>
</comment>
<comment type="subcellular location">
    <subcellularLocation>
        <location evidence="1">Membrane</location>
        <topology evidence="1">Multi-pass membrane protein</topology>
    </subcellularLocation>
</comment>
<evidence type="ECO:0000256" key="3">
    <source>
        <dbReference type="ARBA" id="ARBA00022989"/>
    </source>
</evidence>
<dbReference type="InterPro" id="IPR032808">
    <property type="entry name" value="DoxX"/>
</dbReference>
<dbReference type="Proteomes" id="UP000215563">
    <property type="component" value="Unassembled WGS sequence"/>
</dbReference>
<sequence>MATTESGHRHTVPAGDLNIHTGQSTGAKSLAVLRIATGLLFLWAFADKTFGFGYATSSGNAWINGGSPTKGFLSRVDVGPFAETMRSWGGTWWADWLFMAGLLGIGLAVTLGIALRLSAVTGTVMMLLMWVAEWPPSRTTAAGEPTMSTNPVIDYHLVYALVLIALAATAAGVTWGLGNLWSRMRFVDRNHWLR</sequence>